<dbReference type="AlphaFoldDB" id="A0A7V0QR88"/>
<dbReference type="PANTHER" id="PTHR44119">
    <property type="entry name" value="MAGNESIUM-CHELATASE SUBUNIT CHLH, CHLOROPLASTIC"/>
    <property type="match status" value="1"/>
</dbReference>
<dbReference type="Pfam" id="PF02514">
    <property type="entry name" value="CobN-Mg_chel"/>
    <property type="match status" value="1"/>
</dbReference>
<reference evidence="2" key="1">
    <citation type="journal article" date="2020" name="mSystems">
        <title>Genome- and Community-Level Interaction Insights into Carbon Utilization and Element Cycling Functions of Hydrothermarchaeota in Hydrothermal Sediment.</title>
        <authorList>
            <person name="Zhou Z."/>
            <person name="Liu Y."/>
            <person name="Xu W."/>
            <person name="Pan J."/>
            <person name="Luo Z.H."/>
            <person name="Li M."/>
        </authorList>
    </citation>
    <scope>NUCLEOTIDE SEQUENCE [LARGE SCALE GENOMIC DNA]</scope>
    <source>
        <strain evidence="2">HyVt-219</strain>
    </source>
</reference>
<accession>A0A7V0QR88</accession>
<dbReference type="PANTHER" id="PTHR44119:SF7">
    <property type="entry name" value="MAGNESIUM CHELATASE SUBUNIT"/>
    <property type="match status" value="1"/>
</dbReference>
<feature type="non-terminal residue" evidence="2">
    <location>
        <position position="563"/>
    </location>
</feature>
<feature type="non-terminal residue" evidence="2">
    <location>
        <position position="1"/>
    </location>
</feature>
<proteinExistence type="predicted"/>
<comment type="caution">
    <text evidence="2">The sequence shown here is derived from an EMBL/GenBank/DDBJ whole genome shotgun (WGS) entry which is preliminary data.</text>
</comment>
<organism evidence="2">
    <name type="scientific">Aerophobetes bacterium</name>
    <dbReference type="NCBI Taxonomy" id="2030807"/>
    <lineage>
        <taxon>Bacteria</taxon>
        <taxon>Candidatus Aerophobota</taxon>
    </lineage>
</organism>
<protein>
    <submittedName>
        <fullName evidence="2">Cobalt chelatase</fullName>
    </submittedName>
</protein>
<gene>
    <name evidence="2" type="ORF">ENG47_00005</name>
</gene>
<dbReference type="InterPro" id="IPR003672">
    <property type="entry name" value="CobN/Mg_chltase"/>
</dbReference>
<dbReference type="EMBL" id="DRBC01000001">
    <property type="protein sequence ID" value="HDN84122.1"/>
    <property type="molecule type" value="Genomic_DNA"/>
</dbReference>
<evidence type="ECO:0000259" key="1">
    <source>
        <dbReference type="Pfam" id="PF02514"/>
    </source>
</evidence>
<feature type="domain" description="CobN/magnesium chelatase" evidence="1">
    <location>
        <begin position="2"/>
        <end position="561"/>
    </location>
</feature>
<dbReference type="Proteomes" id="UP000885660">
    <property type="component" value="Unassembled WGS sequence"/>
</dbReference>
<evidence type="ECO:0000313" key="2">
    <source>
        <dbReference type="EMBL" id="HDN84122.1"/>
    </source>
</evidence>
<name>A0A7V0QR88_UNCAE</name>
<sequence length="563" mass="64335">FRETQIRDGLHIFGQAPEGEGLINLLVAMMRFEAPNRPSIRRAILESMGLNYDKILDNPTDFNPRFSKTNGELLDLATHIALDIMTEILKRASVDTISQISDREILEVCRSIIGGKYAKKWTEKEEQKLLDSIRFGISLIPKVQEVRNEMENLFSGFEGTYIEPGPAGSIIRGRIDVLPTGRNFYAVDPLRIPTPAAWQVGMKLAEELIKFYKEKNGSYPENIGFVEWCIDPFRADGEGVAQILYTMGTRPVWDESGVVKDVEVIPLKELGRPRIDCTVRVDGIFRDTMPNLMELIDKAVRKVAFLDEPLEHNFIKKHVIEMMKILDKSTEDKDKIFRKATYRVFSEKPGTVGDGVNYAVYASAWKEKDDLAEVWIDWGSYAYGEGVRGESAHRELVSLLKSVNVTYEKLESDDFDTLDCCCFYGYHGGFTCAAETVSGKKVEVYFGDTRDPERPSVREMKEEMERTARTRLLNPAWIEGKKRHGYKGAVDISERVGRVYGWAATADIVENWVFDGIVDTFVADKEMREWFKENNPWALEEIARRLLETVERGIYKADEEHIQ</sequence>